<comment type="subcellular location">
    <subcellularLocation>
        <location evidence="1">Membrane</location>
        <topology evidence="1">Multi-pass membrane protein</topology>
    </subcellularLocation>
</comment>
<name>A0A0M4L5Q8_9GAMM</name>
<organism evidence="7 8">
    <name type="scientific">Candidatus Pseudothioglobus singularis PS1</name>
    <dbReference type="NCBI Taxonomy" id="1125411"/>
    <lineage>
        <taxon>Bacteria</taxon>
        <taxon>Pseudomonadati</taxon>
        <taxon>Pseudomonadota</taxon>
        <taxon>Gammaproteobacteria</taxon>
        <taxon>Candidatus Pseudothioglobaceae</taxon>
        <taxon>Candidatus Pseudothioglobus</taxon>
    </lineage>
</organism>
<gene>
    <name evidence="7" type="ORF">W908_07705</name>
</gene>
<dbReference type="RefSeq" id="WP_053820612.1">
    <property type="nucleotide sequence ID" value="NZ_CP006911.1"/>
</dbReference>
<dbReference type="KEGG" id="tsn:W908_07705"/>
<dbReference type="InterPro" id="IPR052165">
    <property type="entry name" value="Membrane_assoc_protease"/>
</dbReference>
<evidence type="ECO:0000256" key="5">
    <source>
        <dbReference type="SAM" id="Phobius"/>
    </source>
</evidence>
<evidence type="ECO:0000256" key="4">
    <source>
        <dbReference type="ARBA" id="ARBA00023136"/>
    </source>
</evidence>
<dbReference type="STRING" id="1125411.W908_07705"/>
<feature type="transmembrane region" description="Helical" evidence="5">
    <location>
        <begin position="12"/>
        <end position="34"/>
    </location>
</feature>
<keyword evidence="8" id="KW-1185">Reference proteome</keyword>
<evidence type="ECO:0000256" key="2">
    <source>
        <dbReference type="ARBA" id="ARBA00022692"/>
    </source>
</evidence>
<dbReference type="InterPro" id="IPR002810">
    <property type="entry name" value="NfeD-like_C"/>
</dbReference>
<keyword evidence="2 5" id="KW-0812">Transmembrane</keyword>
<dbReference type="InterPro" id="IPR012340">
    <property type="entry name" value="NA-bd_OB-fold"/>
</dbReference>
<feature type="transmembrane region" description="Helical" evidence="5">
    <location>
        <begin position="54"/>
        <end position="71"/>
    </location>
</feature>
<dbReference type="EMBL" id="CP006911">
    <property type="protein sequence ID" value="ALE02783.1"/>
    <property type="molecule type" value="Genomic_DNA"/>
</dbReference>
<keyword evidence="3 5" id="KW-1133">Transmembrane helix</keyword>
<dbReference type="AlphaFoldDB" id="A0A0M4L5Q8"/>
<dbReference type="PANTHER" id="PTHR33507">
    <property type="entry name" value="INNER MEMBRANE PROTEIN YBBJ"/>
    <property type="match status" value="1"/>
</dbReference>
<evidence type="ECO:0000313" key="8">
    <source>
        <dbReference type="Proteomes" id="UP000068905"/>
    </source>
</evidence>
<evidence type="ECO:0000256" key="3">
    <source>
        <dbReference type="ARBA" id="ARBA00022989"/>
    </source>
</evidence>
<keyword evidence="4 5" id="KW-0472">Membrane</keyword>
<feature type="domain" description="NfeD-like C-terminal" evidence="6">
    <location>
        <begin position="90"/>
        <end position="143"/>
    </location>
</feature>
<evidence type="ECO:0000313" key="7">
    <source>
        <dbReference type="EMBL" id="ALE02783.1"/>
    </source>
</evidence>
<dbReference type="Pfam" id="PF01957">
    <property type="entry name" value="NfeD"/>
    <property type="match status" value="1"/>
</dbReference>
<sequence>MEILFDNLNFMHWLVLGLALIILELFLWTTFLLWVGASAITVSIVFYLIPDVDGLTKVFTFLAISVAATYLSKKYYPIKTVDDELNEKAKTYIGKECKVSSMEDGVIKVQIGKSLWFAEGTDLSVGQTVKIVGVEASTFIVEPVKT</sequence>
<accession>A0A0M4L5Q8</accession>
<evidence type="ECO:0000256" key="1">
    <source>
        <dbReference type="ARBA" id="ARBA00004141"/>
    </source>
</evidence>
<dbReference type="Proteomes" id="UP000068905">
    <property type="component" value="Chromosome"/>
</dbReference>
<dbReference type="PANTHER" id="PTHR33507:SF3">
    <property type="entry name" value="INNER MEMBRANE PROTEIN YBBJ"/>
    <property type="match status" value="1"/>
</dbReference>
<dbReference type="Gene3D" id="2.40.50.140">
    <property type="entry name" value="Nucleic acid-binding proteins"/>
    <property type="match status" value="1"/>
</dbReference>
<proteinExistence type="predicted"/>
<dbReference type="OrthoDB" id="9810336at2"/>
<dbReference type="GO" id="GO:0005886">
    <property type="term" value="C:plasma membrane"/>
    <property type="evidence" value="ECO:0007669"/>
    <property type="project" value="TreeGrafter"/>
</dbReference>
<protein>
    <recommendedName>
        <fullName evidence="6">NfeD-like C-terminal domain-containing protein</fullName>
    </recommendedName>
</protein>
<evidence type="ECO:0000259" key="6">
    <source>
        <dbReference type="Pfam" id="PF01957"/>
    </source>
</evidence>
<reference evidence="7 8" key="1">
    <citation type="journal article" date="2015" name="Genome Announc.">
        <title>Genome Sequence of 'Candidatus Thioglobus singularis' Strain PS1, a Mixotroph from the SUP05 Clade of Marine Gammaproteobacteria.</title>
        <authorList>
            <person name="Marshall K.T."/>
            <person name="Morris R.M."/>
        </authorList>
    </citation>
    <scope>NUCLEOTIDE SEQUENCE [LARGE SCALE GENOMIC DNA]</scope>
    <source>
        <strain evidence="7 8">PS1</strain>
    </source>
</reference>